<dbReference type="FunFam" id="3.30.465.10:FF:000004">
    <property type="entry name" value="Xanthine dehydrogenase/oxidase"/>
    <property type="match status" value="1"/>
</dbReference>
<dbReference type="Pfam" id="PF00941">
    <property type="entry name" value="FAD_binding_5"/>
    <property type="match status" value="1"/>
</dbReference>
<evidence type="ECO:0000313" key="14">
    <source>
        <dbReference type="EMBL" id="KAG0460142.1"/>
    </source>
</evidence>
<keyword evidence="3" id="KW-0500">Molybdenum</keyword>
<organism evidence="14 15">
    <name type="scientific">Vanilla planifolia</name>
    <name type="common">Vanilla</name>
    <dbReference type="NCBI Taxonomy" id="51239"/>
    <lineage>
        <taxon>Eukaryota</taxon>
        <taxon>Viridiplantae</taxon>
        <taxon>Streptophyta</taxon>
        <taxon>Embryophyta</taxon>
        <taxon>Tracheophyta</taxon>
        <taxon>Spermatophyta</taxon>
        <taxon>Magnoliopsida</taxon>
        <taxon>Liliopsida</taxon>
        <taxon>Asparagales</taxon>
        <taxon>Orchidaceae</taxon>
        <taxon>Vanilloideae</taxon>
        <taxon>Vanilleae</taxon>
        <taxon>Vanilla</taxon>
    </lineage>
</organism>
<dbReference type="SUPFAM" id="SSF56176">
    <property type="entry name" value="FAD-binding/transporter-associated domain-like"/>
    <property type="match status" value="1"/>
</dbReference>
<dbReference type="GO" id="GO:0005506">
    <property type="term" value="F:iron ion binding"/>
    <property type="evidence" value="ECO:0007669"/>
    <property type="project" value="InterPro"/>
</dbReference>
<evidence type="ECO:0008006" key="16">
    <source>
        <dbReference type="Google" id="ProtNLM"/>
    </source>
</evidence>
<dbReference type="PROSITE" id="PS00197">
    <property type="entry name" value="2FE2S_FER_1"/>
    <property type="match status" value="1"/>
</dbReference>
<dbReference type="EMBL" id="JADCNM010000012">
    <property type="protein sequence ID" value="KAG0460142.1"/>
    <property type="molecule type" value="Genomic_DNA"/>
</dbReference>
<reference evidence="14 15" key="1">
    <citation type="journal article" date="2020" name="Nat. Food">
        <title>A phased Vanilla planifolia genome enables genetic improvement of flavour and production.</title>
        <authorList>
            <person name="Hasing T."/>
            <person name="Tang H."/>
            <person name="Brym M."/>
            <person name="Khazi F."/>
            <person name="Huang T."/>
            <person name="Chambers A.H."/>
        </authorList>
    </citation>
    <scope>NUCLEOTIDE SEQUENCE [LARGE SCALE GENOMIC DNA]</scope>
    <source>
        <tissue evidence="14">Leaf</tissue>
    </source>
</reference>
<keyword evidence="4" id="KW-0285">Flavoprotein</keyword>
<dbReference type="SUPFAM" id="SSF47741">
    <property type="entry name" value="CO dehydrogenase ISP C-domain like"/>
    <property type="match status" value="1"/>
</dbReference>
<dbReference type="SUPFAM" id="SSF55447">
    <property type="entry name" value="CO dehydrogenase flavoprotein C-terminal domain-like"/>
    <property type="match status" value="1"/>
</dbReference>
<feature type="domain" description="FAD-binding PCMH-type" evidence="13">
    <location>
        <begin position="277"/>
        <end position="411"/>
    </location>
</feature>
<dbReference type="InterPro" id="IPR000674">
    <property type="entry name" value="Ald_Oxase/Xan_DH_a/b"/>
</dbReference>
<dbReference type="Gene3D" id="3.30.465.10">
    <property type="match status" value="1"/>
</dbReference>
<keyword evidence="7" id="KW-0274">FAD</keyword>
<dbReference type="InterPro" id="IPR016166">
    <property type="entry name" value="FAD-bd_PCMH"/>
</dbReference>
<comment type="cofactor">
    <cofactor evidence="2">
        <name>FAD</name>
        <dbReference type="ChEBI" id="CHEBI:57692"/>
    </cofactor>
</comment>
<sequence length="600" mass="65834">MGSLTHEGELEAVAFAAEAWSSEAILYVNGVRRVLPDGLAHITLLQYLRDIGLTGTKLGCGEGGCGACTVMVSDYDRSAKKSVHYAVNACLAPLYSVEGMHVITVEGLGCYQSGLHPVQESLAQAHGSQCGFCTPGFLMSMYALLRSNKIPPSEEQIEECLSGNLCRCTGYRPIIDSFRVFAKSDNSLYIKSSNTPSGEFVCPTTGKPCSCGGREVHSNGSLTDNATFSRCGPVSHSDTDGSFYIEKELIFPPELLLRNNLPLKLHGFGGINWYRPLRLEHLLHLKSLYPEAKLVVGNTEEFLKKLVAERDVQETSSCRAISDQLKWFAGKQVKNVASVGGNICTASPISDLNPIWIAARAEFLIVNFMGNIRKVHAKEFFIGYRKLILPKSHRREDDIALVNAGMRVHLKDEDSNWKVSDVSIVYGGVAPVPLIAARTETFLVGKIWDKKLLLEAIKVLKDNVPLAENAPGGMVEFRKSLTLSFFFKFFLWVTQKMNENGCFKEVLDDAHLSAIQANHRSCSSASQRYEILERGTAVGLPMVHQSARLQVSGMAEYTDDTPTPPNTLHAVLVLSKKAHARILSIDDTLARTSPGFAGLF</sequence>
<evidence type="ECO:0000256" key="3">
    <source>
        <dbReference type="ARBA" id="ARBA00022505"/>
    </source>
</evidence>
<dbReference type="SMART" id="SM01092">
    <property type="entry name" value="CO_deh_flav_C"/>
    <property type="match status" value="1"/>
</dbReference>
<accession>A0A835PZ53</accession>
<dbReference type="InterPro" id="IPR036856">
    <property type="entry name" value="Ald_Oxase/Xan_DH_a/b_sf"/>
</dbReference>
<keyword evidence="6" id="KW-0479">Metal-binding</keyword>
<dbReference type="InterPro" id="IPR005107">
    <property type="entry name" value="CO_DH_flav_C"/>
</dbReference>
<dbReference type="OrthoDB" id="8300278at2759"/>
<evidence type="ECO:0000256" key="6">
    <source>
        <dbReference type="ARBA" id="ARBA00022723"/>
    </source>
</evidence>
<name>A0A835PZ53_VANPL</name>
<dbReference type="Gene3D" id="3.10.20.30">
    <property type="match status" value="1"/>
</dbReference>
<protein>
    <recommendedName>
        <fullName evidence="16">Xanthine dehydrogenase</fullName>
    </recommendedName>
</protein>
<comment type="cofactor">
    <cofactor evidence="11">
        <name>[2Fe-2S] cluster</name>
        <dbReference type="ChEBI" id="CHEBI:190135"/>
    </cofactor>
</comment>
<dbReference type="InterPro" id="IPR036010">
    <property type="entry name" value="2Fe-2S_ferredoxin-like_sf"/>
</dbReference>
<evidence type="ECO:0000256" key="2">
    <source>
        <dbReference type="ARBA" id="ARBA00001974"/>
    </source>
</evidence>
<dbReference type="Pfam" id="PF01315">
    <property type="entry name" value="Ald_Xan_dh_C"/>
    <property type="match status" value="1"/>
</dbReference>
<dbReference type="InterPro" id="IPR002888">
    <property type="entry name" value="2Fe-2S-bd"/>
</dbReference>
<keyword evidence="9" id="KW-0408">Iron</keyword>
<dbReference type="Gene3D" id="3.30.390.50">
    <property type="entry name" value="CO dehydrogenase flavoprotein, C-terminal domain"/>
    <property type="match status" value="1"/>
</dbReference>
<evidence type="ECO:0000259" key="12">
    <source>
        <dbReference type="PROSITE" id="PS51085"/>
    </source>
</evidence>
<dbReference type="InterPro" id="IPR016208">
    <property type="entry name" value="Ald_Oxase/xanthine_DH-like"/>
</dbReference>
<dbReference type="FunFam" id="3.10.20.30:FF:000015">
    <property type="entry name" value="Aldehyde oxidase 1"/>
    <property type="match status" value="1"/>
</dbReference>
<dbReference type="InterPro" id="IPR006058">
    <property type="entry name" value="2Fe2S_fd_BS"/>
</dbReference>
<dbReference type="InterPro" id="IPR002346">
    <property type="entry name" value="Mopterin_DH_FAD-bd"/>
</dbReference>
<dbReference type="PROSITE" id="PS51387">
    <property type="entry name" value="FAD_PCMH"/>
    <property type="match status" value="1"/>
</dbReference>
<evidence type="ECO:0000256" key="7">
    <source>
        <dbReference type="ARBA" id="ARBA00022827"/>
    </source>
</evidence>
<dbReference type="PANTHER" id="PTHR45444">
    <property type="entry name" value="XANTHINE DEHYDROGENASE"/>
    <property type="match status" value="1"/>
</dbReference>
<evidence type="ECO:0000256" key="1">
    <source>
        <dbReference type="ARBA" id="ARBA00001924"/>
    </source>
</evidence>
<dbReference type="GO" id="GO:0051537">
    <property type="term" value="F:2 iron, 2 sulfur cluster binding"/>
    <property type="evidence" value="ECO:0007669"/>
    <property type="project" value="UniProtKB-KW"/>
</dbReference>
<feature type="domain" description="2Fe-2S ferredoxin-type" evidence="12">
    <location>
        <begin position="22"/>
        <end position="108"/>
    </location>
</feature>
<evidence type="ECO:0000259" key="13">
    <source>
        <dbReference type="PROSITE" id="PS51387"/>
    </source>
</evidence>
<keyword evidence="5" id="KW-0001">2Fe-2S</keyword>
<evidence type="ECO:0000256" key="5">
    <source>
        <dbReference type="ARBA" id="ARBA00022714"/>
    </source>
</evidence>
<keyword evidence="8" id="KW-0560">Oxidoreductase</keyword>
<proteinExistence type="predicted"/>
<dbReference type="SUPFAM" id="SSF54665">
    <property type="entry name" value="CO dehydrogenase molybdoprotein N-domain-like"/>
    <property type="match status" value="1"/>
</dbReference>
<gene>
    <name evidence="14" type="ORF">HPP92_023270</name>
</gene>
<dbReference type="GO" id="GO:0071949">
    <property type="term" value="F:FAD binding"/>
    <property type="evidence" value="ECO:0007669"/>
    <property type="project" value="InterPro"/>
</dbReference>
<dbReference type="PROSITE" id="PS51085">
    <property type="entry name" value="2FE2S_FER_2"/>
    <property type="match status" value="1"/>
</dbReference>
<dbReference type="InterPro" id="IPR036884">
    <property type="entry name" value="2Fe-2S-bd_dom_sf"/>
</dbReference>
<dbReference type="Pfam" id="PF01799">
    <property type="entry name" value="Fer2_2"/>
    <property type="match status" value="1"/>
</dbReference>
<evidence type="ECO:0000256" key="4">
    <source>
        <dbReference type="ARBA" id="ARBA00022630"/>
    </source>
</evidence>
<dbReference type="AlphaFoldDB" id="A0A835PZ53"/>
<dbReference type="InterPro" id="IPR012675">
    <property type="entry name" value="Beta-grasp_dom_sf"/>
</dbReference>
<dbReference type="Gene3D" id="3.90.1170.50">
    <property type="entry name" value="Aldehyde oxidase/xanthine dehydrogenase, a/b hammerhead"/>
    <property type="match status" value="1"/>
</dbReference>
<dbReference type="Gene3D" id="1.10.150.120">
    <property type="entry name" value="[2Fe-2S]-binding domain"/>
    <property type="match status" value="1"/>
</dbReference>
<dbReference type="Pfam" id="PF03450">
    <property type="entry name" value="CO_deh_flav_C"/>
    <property type="match status" value="1"/>
</dbReference>
<comment type="caution">
    <text evidence="14">The sequence shown here is derived from an EMBL/GenBank/DDBJ whole genome shotgun (WGS) entry which is preliminary data.</text>
</comment>
<dbReference type="Proteomes" id="UP000639772">
    <property type="component" value="Chromosome 12"/>
</dbReference>
<dbReference type="InterPro" id="IPR036318">
    <property type="entry name" value="FAD-bd_PCMH-like_sf"/>
</dbReference>
<dbReference type="PANTHER" id="PTHR45444:SF3">
    <property type="entry name" value="XANTHINE DEHYDROGENASE"/>
    <property type="match status" value="1"/>
</dbReference>
<dbReference type="SMART" id="SM01008">
    <property type="entry name" value="Ald_Xan_dh_C"/>
    <property type="match status" value="1"/>
</dbReference>
<evidence type="ECO:0000256" key="9">
    <source>
        <dbReference type="ARBA" id="ARBA00023004"/>
    </source>
</evidence>
<dbReference type="SUPFAM" id="SSF54292">
    <property type="entry name" value="2Fe-2S ferredoxin-like"/>
    <property type="match status" value="1"/>
</dbReference>
<dbReference type="GO" id="GO:0016491">
    <property type="term" value="F:oxidoreductase activity"/>
    <property type="evidence" value="ECO:0007669"/>
    <property type="project" value="UniProtKB-KW"/>
</dbReference>
<dbReference type="Pfam" id="PF00111">
    <property type="entry name" value="Fer2"/>
    <property type="match status" value="1"/>
</dbReference>
<dbReference type="InterPro" id="IPR001041">
    <property type="entry name" value="2Fe-2S_ferredoxin-type"/>
</dbReference>
<keyword evidence="10" id="KW-0411">Iron-sulfur</keyword>
<evidence type="ECO:0000256" key="8">
    <source>
        <dbReference type="ARBA" id="ARBA00023002"/>
    </source>
</evidence>
<evidence type="ECO:0000313" key="15">
    <source>
        <dbReference type="Proteomes" id="UP000639772"/>
    </source>
</evidence>
<dbReference type="InterPro" id="IPR016169">
    <property type="entry name" value="FAD-bd_PCMH_sub2"/>
</dbReference>
<evidence type="ECO:0000256" key="11">
    <source>
        <dbReference type="ARBA" id="ARBA00034078"/>
    </source>
</evidence>
<evidence type="ECO:0000256" key="10">
    <source>
        <dbReference type="ARBA" id="ARBA00023014"/>
    </source>
</evidence>
<comment type="cofactor">
    <cofactor evidence="1">
        <name>Mo-molybdopterin</name>
        <dbReference type="ChEBI" id="CHEBI:71302"/>
    </cofactor>
</comment>
<dbReference type="InterPro" id="IPR036683">
    <property type="entry name" value="CO_DH_flav_C_dom_sf"/>
</dbReference>